<dbReference type="Gene3D" id="3.30.1610.10">
    <property type="entry name" value="Peptidase S59, nucleoporin"/>
    <property type="match status" value="1"/>
</dbReference>
<reference evidence="13 14" key="1">
    <citation type="submission" date="2019-07" db="EMBL/GenBank/DDBJ databases">
        <title>Genome assembly of two rare yeast pathogens: Diutina rugosa and Trichomonascus ciferrii.</title>
        <authorList>
            <person name="Mixao V."/>
            <person name="Saus E."/>
            <person name="Hansen A."/>
            <person name="Lass-Flor C."/>
            <person name="Gabaldon T."/>
        </authorList>
    </citation>
    <scope>NUCLEOTIDE SEQUENCE [LARGE SCALE GENOMIC DNA]</scope>
    <source>
        <strain evidence="13 14">CBS 613</strain>
    </source>
</reference>
<evidence type="ECO:0000256" key="11">
    <source>
        <dbReference type="SAM" id="MobiDB-lite"/>
    </source>
</evidence>
<dbReference type="InterPro" id="IPR025574">
    <property type="entry name" value="Nucleoporin_FG_rpt"/>
</dbReference>
<dbReference type="InterPro" id="IPR007230">
    <property type="entry name" value="Nup98_auto-Pept-S59_dom"/>
</dbReference>
<dbReference type="GO" id="GO:0044614">
    <property type="term" value="C:nuclear pore cytoplasmic filaments"/>
    <property type="evidence" value="ECO:0007669"/>
    <property type="project" value="TreeGrafter"/>
</dbReference>
<evidence type="ECO:0000256" key="1">
    <source>
        <dbReference type="ARBA" id="ARBA00004567"/>
    </source>
</evidence>
<keyword evidence="4" id="KW-0813">Transport</keyword>
<dbReference type="SUPFAM" id="SSF82215">
    <property type="entry name" value="C-terminal autoproteolytic domain of nucleoporin nup98"/>
    <property type="match status" value="1"/>
</dbReference>
<keyword evidence="6" id="KW-0509">mRNA transport</keyword>
<dbReference type="GO" id="GO:0003723">
    <property type="term" value="F:RNA binding"/>
    <property type="evidence" value="ECO:0007669"/>
    <property type="project" value="TreeGrafter"/>
</dbReference>
<evidence type="ECO:0000313" key="14">
    <source>
        <dbReference type="Proteomes" id="UP000449547"/>
    </source>
</evidence>
<evidence type="ECO:0000256" key="3">
    <source>
        <dbReference type="ARBA" id="ARBA00008926"/>
    </source>
</evidence>
<dbReference type="GeneID" id="54779165"/>
<evidence type="ECO:0000313" key="13">
    <source>
        <dbReference type="EMBL" id="KAA8907586.1"/>
    </source>
</evidence>
<evidence type="ECO:0000256" key="2">
    <source>
        <dbReference type="ARBA" id="ARBA00004620"/>
    </source>
</evidence>
<feature type="compositionally biased region" description="Polar residues" evidence="11">
    <location>
        <begin position="21"/>
        <end position="34"/>
    </location>
</feature>
<dbReference type="GO" id="GO:0000973">
    <property type="term" value="P:post-transcriptional tethering of RNA polymerase II gene DNA at nuclear periphery"/>
    <property type="evidence" value="ECO:0007669"/>
    <property type="project" value="TreeGrafter"/>
</dbReference>
<dbReference type="GO" id="GO:0051028">
    <property type="term" value="P:mRNA transport"/>
    <property type="evidence" value="ECO:0007669"/>
    <property type="project" value="UniProtKB-KW"/>
</dbReference>
<evidence type="ECO:0000256" key="8">
    <source>
        <dbReference type="ARBA" id="ARBA00023010"/>
    </source>
</evidence>
<dbReference type="InterPro" id="IPR037665">
    <property type="entry name" value="Nucleoporin_S59-like"/>
</dbReference>
<name>A0A642V2R1_DIURU</name>
<dbReference type="Pfam" id="PF12110">
    <property type="entry name" value="Nup96"/>
    <property type="match status" value="1"/>
</dbReference>
<feature type="compositionally biased region" description="Gly residues" evidence="11">
    <location>
        <begin position="1"/>
        <end position="10"/>
    </location>
</feature>
<keyword evidence="14" id="KW-1185">Reference proteome</keyword>
<evidence type="ECO:0000256" key="7">
    <source>
        <dbReference type="ARBA" id="ARBA00022927"/>
    </source>
</evidence>
<accession>A0A642V2R1</accession>
<dbReference type="InterPro" id="IPR021967">
    <property type="entry name" value="Nup98_C"/>
</dbReference>
<keyword evidence="10" id="KW-0539">Nucleus</keyword>
<dbReference type="GO" id="GO:0044613">
    <property type="term" value="C:nuclear pore central transport channel"/>
    <property type="evidence" value="ECO:0007669"/>
    <property type="project" value="UniProtKB-ARBA"/>
</dbReference>
<dbReference type="GO" id="GO:0006606">
    <property type="term" value="P:protein import into nucleus"/>
    <property type="evidence" value="ECO:0007669"/>
    <property type="project" value="TreeGrafter"/>
</dbReference>
<evidence type="ECO:0000256" key="4">
    <source>
        <dbReference type="ARBA" id="ARBA00022448"/>
    </source>
</evidence>
<dbReference type="GO" id="GO:0017056">
    <property type="term" value="F:structural constituent of nuclear pore"/>
    <property type="evidence" value="ECO:0007669"/>
    <property type="project" value="InterPro"/>
</dbReference>
<evidence type="ECO:0000256" key="10">
    <source>
        <dbReference type="ARBA" id="ARBA00023242"/>
    </source>
</evidence>
<evidence type="ECO:0000256" key="5">
    <source>
        <dbReference type="ARBA" id="ARBA00022813"/>
    </source>
</evidence>
<dbReference type="OMA" id="PMGKGLN"/>
<feature type="region of interest" description="Disordered" evidence="11">
    <location>
        <begin position="350"/>
        <end position="382"/>
    </location>
</feature>
<feature type="compositionally biased region" description="Low complexity" evidence="11">
    <location>
        <begin position="36"/>
        <end position="72"/>
    </location>
</feature>
<evidence type="ECO:0000259" key="12">
    <source>
        <dbReference type="PROSITE" id="PS51434"/>
    </source>
</evidence>
<dbReference type="VEuPathDB" id="FungiDB:DIURU_000512"/>
<feature type="region of interest" description="Disordered" evidence="11">
    <location>
        <begin position="1"/>
        <end position="79"/>
    </location>
</feature>
<gene>
    <name evidence="13" type="ORF">DIURU_000512</name>
</gene>
<keyword evidence="5" id="KW-0068">Autocatalytic cleavage</keyword>
<dbReference type="Pfam" id="PF04096">
    <property type="entry name" value="Nucleoporin2"/>
    <property type="match status" value="1"/>
</dbReference>
<dbReference type="GO" id="GO:0008139">
    <property type="term" value="F:nuclear localization sequence binding"/>
    <property type="evidence" value="ECO:0007669"/>
    <property type="project" value="TreeGrafter"/>
</dbReference>
<evidence type="ECO:0000256" key="6">
    <source>
        <dbReference type="ARBA" id="ARBA00022816"/>
    </source>
</evidence>
<dbReference type="EMBL" id="SWFT01000020">
    <property type="protein sequence ID" value="KAA8907586.1"/>
    <property type="molecule type" value="Genomic_DNA"/>
</dbReference>
<proteinExistence type="inferred from homology"/>
<keyword evidence="7" id="KW-0653">Protein transport</keyword>
<dbReference type="GO" id="GO:0031965">
    <property type="term" value="C:nuclear membrane"/>
    <property type="evidence" value="ECO:0007669"/>
    <property type="project" value="UniProtKB-SubCell"/>
</dbReference>
<dbReference type="Gene3D" id="1.25.40.690">
    <property type="match status" value="1"/>
</dbReference>
<dbReference type="Pfam" id="PF13634">
    <property type="entry name" value="Nucleoporin_FG"/>
    <property type="match status" value="2"/>
</dbReference>
<dbReference type="RefSeq" id="XP_034014695.1">
    <property type="nucleotide sequence ID" value="XM_034158067.1"/>
</dbReference>
<dbReference type="OrthoDB" id="3797628at2759"/>
<sequence>MSSGGFGNTGSWGSATGFGAANTSSQAPASSFGTSAPAAGANAKRPAISLGSGPASSGGLFGNSTTSNPSTTTGGGLFGNSASNNAANSGTSGGLFGNTATNASNTASGGLFGNSGASTAKPGGLFGNTATSTAAPTTGGGLFGNSGANNTAASGGLFGNSTTSAAKPGGLFGNTGANTTTTGGLFGNNTSTAVKPAGGLFGNSTTSNTASGGLFGNTTTNNTTSGGGLFGNSSKPATGGLFGNSAQPATGGLFGNTATNATGAASSATNPYGAPSLLSSLTVNGSQMPKSLTQDLHVGSFKDTPKKRKFSYLDKSASEQTVATPSNSLLKRLGKTLRTFRQSASLANPLRGLFSTPTPKETSALPTNTTSLGTSKTSLGTKGLTHTRKFQSRLRGGQGSLKRLIIKSKPIKYHLINANRVLLNRRPKLVDTAPGALANARLVVDEDEEIDDEDNVDAKIEGSVRSRAKSSVVFAGNSVPAVPDDTPDKESYTTEEDSLAPPSLPLDYYIYPSLSEIVSHPHQVEDLVIGRKGHSKIAWARPVDLSQLVARCQRQTEGRVEEKLANELIDNVVRLHGTVVEVYNTPGYPKPPMSHELNVPAVISVENVRPKPDQSVHDFIAFLKKQTGMEFLTYDPHTAIWTFRVLHFSVWGLLDDSADASLRQLKQQQDAEEDQSRLEYSRVYEQDQYRDAVRKAKVGIRGAGVPGHWDAGADGSDPSSPLSVKQRQVAEQVKLNVIRAKPGMSALVREADTSMDSEVESEDEVMGEVERIDDEAMSVSEPVDKTHYLRQLLLSTPYADMAAVVDEKAYEPTIDDASQLDRMLQWPDLPTTKSWLVQLELADDYNSSVVPTPSEVMAAPIDRPADIERQLFPADISRPSLEKTSSEPAALRDTVKAPLPLVNGDDANDLVDEVRCHARIEPRSQSNFPVVTGYSAELSFAALSRRCVLRDSVLYQLASALFDPVPIASVSNDPSVESRLAELGRQQRVVSWLKEYNRKYVDDFAKTTSDSLAVALWRLCAGDLEGAIAAIPTSSPHLRAVLVLADAHDEAARTFARNQLDDWATRGQANIPEPVVHMWQIIAQDFAPTETMPWSLQLATRLRYGDNSQPLSVVLGEVETKNSLSVLMKAYHLSASDPSAALTYIAESGLDIKFKWTVFQVCRNYSGDFTNSSGDGIAKKFAHYLNLQRLYVAAVFVISTITKDADATTETRSIILDHIKDMSDEDVATIITQLNVPQALVSEARGRQSGDNGDYWQQCQYYIDAQLWNDANDVILNHLGPEVVTTATRGEELIKLTAQILQNGFIIQKWTQGGDIYVNYAKLMLHKDESVVKPLLDNLPFLQGDLDSRVVKVARAIMARTVGDAALAQGESPLAITKLPLAPVDANYFRLRLQ</sequence>
<dbReference type="PROSITE" id="PS51434">
    <property type="entry name" value="NUP_C"/>
    <property type="match status" value="1"/>
</dbReference>
<keyword evidence="8" id="KW-0811">Translocation</keyword>
<dbReference type="GO" id="GO:0006405">
    <property type="term" value="P:RNA export from nucleus"/>
    <property type="evidence" value="ECO:0007669"/>
    <property type="project" value="TreeGrafter"/>
</dbReference>
<comment type="similarity">
    <text evidence="3">Belongs to the nucleoporin GLFG family.</text>
</comment>
<feature type="compositionally biased region" description="Polar residues" evidence="11">
    <location>
        <begin position="355"/>
        <end position="368"/>
    </location>
</feature>
<dbReference type="PANTHER" id="PTHR23198">
    <property type="entry name" value="NUCLEOPORIN"/>
    <property type="match status" value="1"/>
</dbReference>
<feature type="region of interest" description="Disordered" evidence="11">
    <location>
        <begin position="476"/>
        <end position="500"/>
    </location>
</feature>
<dbReference type="InterPro" id="IPR036903">
    <property type="entry name" value="Nup98_auto-Pept-S59_dom_sf"/>
</dbReference>
<dbReference type="PANTHER" id="PTHR23198:SF6">
    <property type="entry name" value="NUCLEAR PORE COMPLEX PROTEIN NUP98-NUP96"/>
    <property type="match status" value="1"/>
</dbReference>
<dbReference type="Proteomes" id="UP000449547">
    <property type="component" value="Unassembled WGS sequence"/>
</dbReference>
<feature type="compositionally biased region" description="Low complexity" evidence="11">
    <location>
        <begin position="369"/>
        <end position="382"/>
    </location>
</feature>
<comment type="subcellular location">
    <subcellularLocation>
        <location evidence="2">Nucleus membrane</location>
        <topology evidence="2">Peripheral membrane protein</topology>
        <orientation evidence="2">Nucleoplasmic side</orientation>
    </subcellularLocation>
    <subcellularLocation>
        <location evidence="1">Nucleus</location>
        <location evidence="1">Nuclear pore complex</location>
    </subcellularLocation>
</comment>
<keyword evidence="9" id="KW-0906">Nuclear pore complex</keyword>
<protein>
    <recommendedName>
        <fullName evidence="12">Peptidase S59 domain-containing protein</fullName>
    </recommendedName>
</protein>
<feature type="domain" description="Peptidase S59" evidence="12">
    <location>
        <begin position="505"/>
        <end position="648"/>
    </location>
</feature>
<evidence type="ECO:0000256" key="9">
    <source>
        <dbReference type="ARBA" id="ARBA00023132"/>
    </source>
</evidence>
<organism evidence="13 14">
    <name type="scientific">Diutina rugosa</name>
    <name type="common">Yeast</name>
    <name type="synonym">Candida rugosa</name>
    <dbReference type="NCBI Taxonomy" id="5481"/>
    <lineage>
        <taxon>Eukaryota</taxon>
        <taxon>Fungi</taxon>
        <taxon>Dikarya</taxon>
        <taxon>Ascomycota</taxon>
        <taxon>Saccharomycotina</taxon>
        <taxon>Pichiomycetes</taxon>
        <taxon>Debaryomycetaceae</taxon>
        <taxon>Diutina</taxon>
    </lineage>
</organism>
<comment type="caution">
    <text evidence="13">The sequence shown here is derived from an EMBL/GenBank/DDBJ whole genome shotgun (WGS) entry which is preliminary data.</text>
</comment>
<dbReference type="GO" id="GO:0034398">
    <property type="term" value="P:telomere tethering at nuclear periphery"/>
    <property type="evidence" value="ECO:0007669"/>
    <property type="project" value="TreeGrafter"/>
</dbReference>